<gene>
    <name evidence="1" type="ORF">FVD15_07175</name>
</gene>
<evidence type="ECO:0000313" key="2">
    <source>
        <dbReference type="Proteomes" id="UP000321325"/>
    </source>
</evidence>
<accession>A0ABY3L619</accession>
<feature type="non-terminal residue" evidence="1">
    <location>
        <position position="1"/>
    </location>
</feature>
<protein>
    <submittedName>
        <fullName evidence="1">Conjugal transfer protein TrbB</fullName>
    </submittedName>
</protein>
<comment type="caution">
    <text evidence="1">The sequence shown here is derived from an EMBL/GenBank/DDBJ whole genome shotgun (WGS) entry which is preliminary data.</text>
</comment>
<proteinExistence type="predicted"/>
<keyword evidence="2" id="KW-1185">Reference proteome</keyword>
<dbReference type="EMBL" id="VRMB01000037">
    <property type="protein sequence ID" value="TXK66924.1"/>
    <property type="molecule type" value="Genomic_DNA"/>
</dbReference>
<organism evidence="1 2">
    <name type="scientific">Campylobacter volucris</name>
    <dbReference type="NCBI Taxonomy" id="1031542"/>
    <lineage>
        <taxon>Bacteria</taxon>
        <taxon>Pseudomonadati</taxon>
        <taxon>Campylobacterota</taxon>
        <taxon>Epsilonproteobacteria</taxon>
        <taxon>Campylobacterales</taxon>
        <taxon>Campylobacteraceae</taxon>
        <taxon>Campylobacter</taxon>
    </lineage>
</organism>
<reference evidence="1 2" key="1">
    <citation type="submission" date="2019-08" db="EMBL/GenBank/DDBJ databases">
        <title>Rapid identification of Enteric Bacteria from Whole Genome Sequences (WGS) using Average Nucleotide Identity (ANI).</title>
        <authorList>
            <person name="Lane C."/>
        </authorList>
    </citation>
    <scope>NUCLEOTIDE SEQUENCE [LARGE SCALE GENOMIC DNA]</scope>
    <source>
        <strain evidence="1 2">2010D-8464</strain>
    </source>
</reference>
<evidence type="ECO:0000313" key="1">
    <source>
        <dbReference type="EMBL" id="TXK66924.1"/>
    </source>
</evidence>
<name>A0ABY3L619_9BACT</name>
<sequence length="39" mass="4521">IAEAVNLIVFISKTKEGRKIKEIIKVIDFENNKYITQTI</sequence>
<dbReference type="Proteomes" id="UP000321325">
    <property type="component" value="Unassembled WGS sequence"/>
</dbReference>